<comment type="caution">
    <text evidence="5">The sequence shown here is derived from an EMBL/GenBank/DDBJ whole genome shotgun (WGS) entry which is preliminary data.</text>
</comment>
<dbReference type="AlphaFoldDB" id="A0AAD3YB25"/>
<dbReference type="InterPro" id="IPR026947">
    <property type="entry name" value="UBN_middle_dom"/>
</dbReference>
<feature type="compositionally biased region" description="Polar residues" evidence="2">
    <location>
        <begin position="60"/>
        <end position="97"/>
    </location>
</feature>
<dbReference type="Pfam" id="PF14075">
    <property type="entry name" value="UBN_AB"/>
    <property type="match status" value="1"/>
</dbReference>
<accession>A0AAD3YB25</accession>
<keyword evidence="6" id="KW-1185">Reference proteome</keyword>
<dbReference type="Pfam" id="PF08729">
    <property type="entry name" value="HUN"/>
    <property type="match status" value="1"/>
</dbReference>
<reference evidence="5" key="1">
    <citation type="journal article" date="2023" name="BMC Genomics">
        <title>Chromosome-level genome assemblies of Cutaneotrichosporon spp. (Trichosporonales, Basidiomycota) reveal imbalanced evolution between nucleotide sequences and chromosome synteny.</title>
        <authorList>
            <person name="Kobayashi Y."/>
            <person name="Kayamori A."/>
            <person name="Aoki K."/>
            <person name="Shiwa Y."/>
            <person name="Matsutani M."/>
            <person name="Fujita N."/>
            <person name="Sugita T."/>
            <person name="Iwasaki W."/>
            <person name="Tanaka N."/>
            <person name="Takashima M."/>
        </authorList>
    </citation>
    <scope>NUCLEOTIDE SEQUENCE</scope>
    <source>
        <strain evidence="5">HIS016</strain>
    </source>
</reference>
<feature type="domain" description="Ubinuclein middle" evidence="4">
    <location>
        <begin position="494"/>
        <end position="722"/>
    </location>
</feature>
<feature type="compositionally biased region" description="Polar residues" evidence="2">
    <location>
        <begin position="35"/>
        <end position="46"/>
    </location>
</feature>
<feature type="compositionally biased region" description="Pro residues" evidence="2">
    <location>
        <begin position="10"/>
        <end position="23"/>
    </location>
</feature>
<evidence type="ECO:0000256" key="2">
    <source>
        <dbReference type="SAM" id="MobiDB-lite"/>
    </source>
</evidence>
<evidence type="ECO:0000313" key="5">
    <source>
        <dbReference type="EMBL" id="GMK56586.1"/>
    </source>
</evidence>
<feature type="region of interest" description="Disordered" evidence="2">
    <location>
        <begin position="732"/>
        <end position="753"/>
    </location>
</feature>
<feature type="domain" description="Hpc2-related" evidence="3">
    <location>
        <begin position="352"/>
        <end position="390"/>
    </location>
</feature>
<dbReference type="Proteomes" id="UP001222932">
    <property type="component" value="Unassembled WGS sequence"/>
</dbReference>
<feature type="compositionally biased region" description="Basic residues" evidence="2">
    <location>
        <begin position="400"/>
        <end position="410"/>
    </location>
</feature>
<gene>
    <name evidence="5" type="ORF">CspeluHIS016_0304260</name>
</gene>
<evidence type="ECO:0000313" key="6">
    <source>
        <dbReference type="Proteomes" id="UP001222932"/>
    </source>
</evidence>
<keyword evidence="1" id="KW-0597">Phosphoprotein</keyword>
<feature type="region of interest" description="Disordered" evidence="2">
    <location>
        <begin position="1"/>
        <end position="237"/>
    </location>
</feature>
<reference evidence="5" key="2">
    <citation type="submission" date="2023-06" db="EMBL/GenBank/DDBJ databases">
        <authorList>
            <person name="Kobayashi Y."/>
            <person name="Kayamori A."/>
            <person name="Aoki K."/>
            <person name="Shiwa Y."/>
            <person name="Fujita N."/>
            <person name="Sugita T."/>
            <person name="Iwasaki W."/>
            <person name="Tanaka N."/>
            <person name="Takashima M."/>
        </authorList>
    </citation>
    <scope>NUCLEOTIDE SEQUENCE</scope>
    <source>
        <strain evidence="5">HIS016</strain>
    </source>
</reference>
<dbReference type="InterPro" id="IPR014840">
    <property type="entry name" value="HRD"/>
</dbReference>
<evidence type="ECO:0000256" key="1">
    <source>
        <dbReference type="ARBA" id="ARBA00022553"/>
    </source>
</evidence>
<evidence type="ECO:0000259" key="3">
    <source>
        <dbReference type="Pfam" id="PF08729"/>
    </source>
</evidence>
<feature type="compositionally biased region" description="Acidic residues" evidence="2">
    <location>
        <begin position="128"/>
        <end position="166"/>
    </location>
</feature>
<name>A0AAD3YB25_9TREE</name>
<protein>
    <submittedName>
        <fullName evidence="5">Uncharacterized protein</fullName>
    </submittedName>
</protein>
<organism evidence="5 6">
    <name type="scientific">Cutaneotrichosporon spelunceum</name>
    <dbReference type="NCBI Taxonomy" id="1672016"/>
    <lineage>
        <taxon>Eukaryota</taxon>
        <taxon>Fungi</taxon>
        <taxon>Dikarya</taxon>
        <taxon>Basidiomycota</taxon>
        <taxon>Agaricomycotina</taxon>
        <taxon>Tremellomycetes</taxon>
        <taxon>Trichosporonales</taxon>
        <taxon>Trichosporonaceae</taxon>
        <taxon>Cutaneotrichosporon</taxon>
    </lineage>
</organism>
<feature type="region of interest" description="Disordered" evidence="2">
    <location>
        <begin position="393"/>
        <end position="445"/>
    </location>
</feature>
<feature type="region of interest" description="Disordered" evidence="2">
    <location>
        <begin position="279"/>
        <end position="318"/>
    </location>
</feature>
<sequence>MLSSLLNKDPSPPRVIPPSPATSPPAASNRGPPSAHQSPFNSLSPSKRQHSPDHGPGRSKPNTPSRNAISNLVNASDESPRTGSRITSPAVTPSAVDTQDERDAAMVIDEQLEDDGAGTGTGTGEPIGVDDDDDDDDDDEDDDEDDDDSEDDDDDDEDDEDDDDVIALEGPEGADVNLGDSVKKEPDDSTASGEAVPDGEAAPNGEAKDDKPKKKKRKRSPSEDLAPPPPPMPTIRLEVQLPEEGTLEWNFLQEAAKAGYELQDANGVPYVVVDDMIGQENREGPPEGVSAGVEAENSVDGPPPDPLGPPGFGDEAADAEAIAARLEAKWANYGKTGKKKKPTKSGRRAPRELYDLNDDFIDDSDVYIDLPTHVARPKKEGFFVHQGPLELLEEEGGGPRRPKPVRRGVKTPREARPSLSAALRDKFKPKSNKRPNEPDIIVIDDDDIPSLPLPVRYRRMSASPEGGDPTGGHIDRSLFRNAPKEGKYLPPYDSFPEEVAHQLRQLRYASTMHGWDPNNKGKFPEHLKAPLQHAGEAAFHHDLLCVVDKEPTDTRYEAFKEKAFVQALCGMLPYNKLTLGKLVLKLCYHEYWKWLQACEEEGLSQWKELLEPHLDEMQDDWARQQREYQERQEQQELIDDTAGDKKNELKRMPYFAQDQDLKDIFRQLVENTQEMVEINKKMEEWGQPIQGQSSELNMRKILYNKIIKMYPGDFMTSLHLSRQFTNYKRSGQGAAAAAAMRRGEEPPVPPSAE</sequence>
<proteinExistence type="predicted"/>
<dbReference type="EMBL" id="BTCM01000003">
    <property type="protein sequence ID" value="GMK56586.1"/>
    <property type="molecule type" value="Genomic_DNA"/>
</dbReference>
<evidence type="ECO:0000259" key="4">
    <source>
        <dbReference type="Pfam" id="PF14075"/>
    </source>
</evidence>